<dbReference type="AlphaFoldDB" id="A0A314Z874"/>
<sequence>MPVDSPVTLAARERFLRRRSGDAIGAELRGLDAREAFLAEKDDAPLAIQDVKLALGIGVGNVDSLPRGRGAGEEQEVNPWTVSAKGGGKINYDKLIDQFGCQKIDQ</sequence>
<accession>A0A314Z874</accession>
<evidence type="ECO:0000313" key="1">
    <source>
        <dbReference type="EMBL" id="PQQ14880.1"/>
    </source>
</evidence>
<keyword evidence="1" id="KW-0436">Ligase</keyword>
<proteinExistence type="predicted"/>
<keyword evidence="2" id="KW-1185">Reference proteome</keyword>
<dbReference type="GO" id="GO:0016874">
    <property type="term" value="F:ligase activity"/>
    <property type="evidence" value="ECO:0007669"/>
    <property type="project" value="UniProtKB-KW"/>
</dbReference>
<dbReference type="OrthoDB" id="10261385at2759"/>
<comment type="caution">
    <text evidence="1">The sequence shown here is derived from an EMBL/GenBank/DDBJ whole genome shotgun (WGS) entry which is preliminary data.</text>
</comment>
<name>A0A314Z874_PRUYE</name>
<dbReference type="Proteomes" id="UP000250321">
    <property type="component" value="Unassembled WGS sequence"/>
</dbReference>
<evidence type="ECO:0000313" key="2">
    <source>
        <dbReference type="Proteomes" id="UP000250321"/>
    </source>
</evidence>
<protein>
    <submittedName>
        <fullName evidence="1">Tryptophan--tRNA ligase cytoplasmic-like</fullName>
    </submittedName>
</protein>
<dbReference type="EMBL" id="PJQY01000248">
    <property type="protein sequence ID" value="PQQ14880.1"/>
    <property type="molecule type" value="Genomic_DNA"/>
</dbReference>
<dbReference type="STRING" id="2094558.A0A314Z874"/>
<dbReference type="InterPro" id="IPR014729">
    <property type="entry name" value="Rossmann-like_a/b/a_fold"/>
</dbReference>
<organism evidence="1 2">
    <name type="scientific">Prunus yedoensis var. nudiflora</name>
    <dbReference type="NCBI Taxonomy" id="2094558"/>
    <lineage>
        <taxon>Eukaryota</taxon>
        <taxon>Viridiplantae</taxon>
        <taxon>Streptophyta</taxon>
        <taxon>Embryophyta</taxon>
        <taxon>Tracheophyta</taxon>
        <taxon>Spermatophyta</taxon>
        <taxon>Magnoliopsida</taxon>
        <taxon>eudicotyledons</taxon>
        <taxon>Gunneridae</taxon>
        <taxon>Pentapetalae</taxon>
        <taxon>rosids</taxon>
        <taxon>fabids</taxon>
        <taxon>Rosales</taxon>
        <taxon>Rosaceae</taxon>
        <taxon>Amygdaloideae</taxon>
        <taxon>Amygdaleae</taxon>
        <taxon>Prunus</taxon>
    </lineage>
</organism>
<dbReference type="Gene3D" id="3.40.50.620">
    <property type="entry name" value="HUPs"/>
    <property type="match status" value="1"/>
</dbReference>
<reference evidence="1 2" key="1">
    <citation type="submission" date="2018-02" db="EMBL/GenBank/DDBJ databases">
        <title>Draft genome of wild Prunus yedoensis var. nudiflora.</title>
        <authorList>
            <person name="Baek S."/>
            <person name="Kim J.-H."/>
            <person name="Choi K."/>
            <person name="Kim G.-B."/>
            <person name="Cho A."/>
            <person name="Jang H."/>
            <person name="Shin C.-H."/>
            <person name="Yu H.-J."/>
            <person name="Mun J.-H."/>
        </authorList>
    </citation>
    <scope>NUCLEOTIDE SEQUENCE [LARGE SCALE GENOMIC DNA]</scope>
    <source>
        <strain evidence="2">cv. Jeju island</strain>
        <tissue evidence="1">Leaf</tissue>
    </source>
</reference>
<gene>
    <name evidence="1" type="ORF">Pyn_39578</name>
</gene>